<reference evidence="2" key="2">
    <citation type="submission" date="2024-10" db="UniProtKB">
        <authorList>
            <consortium name="EnsemblProtists"/>
        </authorList>
    </citation>
    <scope>IDENTIFICATION</scope>
</reference>
<dbReference type="PaxDb" id="2903-EOD14387"/>
<accession>A0A0D3IT02</accession>
<protein>
    <recommendedName>
        <fullName evidence="1">GST C-terminal domain-containing protein</fullName>
    </recommendedName>
</protein>
<sequence>MNMYGRAIGIYATLKAAGVAYAEAGPNARPELSSFAPPAVDLGDGVVVGQAPACLTALGEKFNLGGATFAEKARVQQAMLDFNDIFGEHAKFVDDKERKDKWFSYLDKKIAAGGTGWAAGTASPTIADFHGVFAFEWVVKKQIDFSEYKSLTAWWDKIKAFPAVNELYASCVDGRTMIP</sequence>
<dbReference type="InterPro" id="IPR010987">
    <property type="entry name" value="Glutathione-S-Trfase_C-like"/>
</dbReference>
<proteinExistence type="predicted"/>
<name>A0A0D3IT02_EMIH1</name>
<dbReference type="InterPro" id="IPR004046">
    <property type="entry name" value="GST_C"/>
</dbReference>
<organism evidence="2 3">
    <name type="scientific">Emiliania huxleyi (strain CCMP1516)</name>
    <dbReference type="NCBI Taxonomy" id="280463"/>
    <lineage>
        <taxon>Eukaryota</taxon>
        <taxon>Haptista</taxon>
        <taxon>Haptophyta</taxon>
        <taxon>Prymnesiophyceae</taxon>
        <taxon>Isochrysidales</taxon>
        <taxon>Noelaerhabdaceae</taxon>
        <taxon>Emiliania</taxon>
    </lineage>
</organism>
<dbReference type="InterPro" id="IPR036282">
    <property type="entry name" value="Glutathione-S-Trfase_C_sf"/>
</dbReference>
<evidence type="ECO:0000313" key="3">
    <source>
        <dbReference type="Proteomes" id="UP000013827"/>
    </source>
</evidence>
<reference evidence="3" key="1">
    <citation type="journal article" date="2013" name="Nature">
        <title>Pan genome of the phytoplankton Emiliania underpins its global distribution.</title>
        <authorList>
            <person name="Read B.A."/>
            <person name="Kegel J."/>
            <person name="Klute M.J."/>
            <person name="Kuo A."/>
            <person name="Lefebvre S.C."/>
            <person name="Maumus F."/>
            <person name="Mayer C."/>
            <person name="Miller J."/>
            <person name="Monier A."/>
            <person name="Salamov A."/>
            <person name="Young J."/>
            <person name="Aguilar M."/>
            <person name="Claverie J.M."/>
            <person name="Frickenhaus S."/>
            <person name="Gonzalez K."/>
            <person name="Herman E.K."/>
            <person name="Lin Y.C."/>
            <person name="Napier J."/>
            <person name="Ogata H."/>
            <person name="Sarno A.F."/>
            <person name="Shmutz J."/>
            <person name="Schroeder D."/>
            <person name="de Vargas C."/>
            <person name="Verret F."/>
            <person name="von Dassow P."/>
            <person name="Valentin K."/>
            <person name="Van de Peer Y."/>
            <person name="Wheeler G."/>
            <person name="Dacks J.B."/>
            <person name="Delwiche C.F."/>
            <person name="Dyhrman S.T."/>
            <person name="Glockner G."/>
            <person name="John U."/>
            <person name="Richards T."/>
            <person name="Worden A.Z."/>
            <person name="Zhang X."/>
            <person name="Grigoriev I.V."/>
            <person name="Allen A.E."/>
            <person name="Bidle K."/>
            <person name="Borodovsky M."/>
            <person name="Bowler C."/>
            <person name="Brownlee C."/>
            <person name="Cock J.M."/>
            <person name="Elias M."/>
            <person name="Gladyshev V.N."/>
            <person name="Groth M."/>
            <person name="Guda C."/>
            <person name="Hadaegh A."/>
            <person name="Iglesias-Rodriguez M.D."/>
            <person name="Jenkins J."/>
            <person name="Jones B.M."/>
            <person name="Lawson T."/>
            <person name="Leese F."/>
            <person name="Lindquist E."/>
            <person name="Lobanov A."/>
            <person name="Lomsadze A."/>
            <person name="Malik S.B."/>
            <person name="Marsh M.E."/>
            <person name="Mackinder L."/>
            <person name="Mock T."/>
            <person name="Mueller-Roeber B."/>
            <person name="Pagarete A."/>
            <person name="Parker M."/>
            <person name="Probert I."/>
            <person name="Quesneville H."/>
            <person name="Raines C."/>
            <person name="Rensing S.A."/>
            <person name="Riano-Pachon D.M."/>
            <person name="Richier S."/>
            <person name="Rokitta S."/>
            <person name="Shiraiwa Y."/>
            <person name="Soanes D.M."/>
            <person name="van der Giezen M."/>
            <person name="Wahlund T.M."/>
            <person name="Williams B."/>
            <person name="Wilson W."/>
            <person name="Wolfe G."/>
            <person name="Wurch L.L."/>
        </authorList>
    </citation>
    <scope>NUCLEOTIDE SEQUENCE</scope>
</reference>
<dbReference type="RefSeq" id="XP_005766816.1">
    <property type="nucleotide sequence ID" value="XM_005766759.1"/>
</dbReference>
<feature type="domain" description="GST C-terminal" evidence="1">
    <location>
        <begin position="68"/>
        <end position="179"/>
    </location>
</feature>
<dbReference type="AlphaFoldDB" id="A0A0D3IT02"/>
<dbReference type="KEGG" id="ehx:EMIHUDRAFT_421964"/>
<dbReference type="EnsemblProtists" id="EOD14387">
    <property type="protein sequence ID" value="EOD14387"/>
    <property type="gene ID" value="EMIHUDRAFT_421964"/>
</dbReference>
<dbReference type="PROSITE" id="PS50405">
    <property type="entry name" value="GST_CTER"/>
    <property type="match status" value="1"/>
</dbReference>
<dbReference type="GeneID" id="17260497"/>
<evidence type="ECO:0000259" key="1">
    <source>
        <dbReference type="PROSITE" id="PS50405"/>
    </source>
</evidence>
<dbReference type="Gene3D" id="1.20.1050.10">
    <property type="match status" value="1"/>
</dbReference>
<dbReference type="Proteomes" id="UP000013827">
    <property type="component" value="Unassembled WGS sequence"/>
</dbReference>
<dbReference type="HOGENOM" id="CLU_1506142_0_0_1"/>
<keyword evidence="3" id="KW-1185">Reference proteome</keyword>
<dbReference type="Pfam" id="PF00043">
    <property type="entry name" value="GST_C"/>
    <property type="match status" value="1"/>
</dbReference>
<evidence type="ECO:0000313" key="2">
    <source>
        <dbReference type="EnsemblProtists" id="EOD14387"/>
    </source>
</evidence>
<dbReference type="Gene3D" id="3.40.30.10">
    <property type="entry name" value="Glutaredoxin"/>
    <property type="match status" value="1"/>
</dbReference>
<dbReference type="SUPFAM" id="SSF47616">
    <property type="entry name" value="GST C-terminal domain-like"/>
    <property type="match status" value="1"/>
</dbReference>